<protein>
    <recommendedName>
        <fullName evidence="3">Urease accessory protein UreD</fullName>
    </recommendedName>
</protein>
<dbReference type="EMBL" id="JNAX01000010">
    <property type="protein sequence ID" value="KGG21039.1"/>
    <property type="molecule type" value="Genomic_DNA"/>
</dbReference>
<comment type="subunit">
    <text evidence="3">UreD, UreF and UreG form a complex that acts as a GTP-hydrolysis-dependent molecular chaperone, activating the urease apoprotein by helping to assemble the nickel containing metallocenter of UreC. The UreE protein probably delivers the nickel.</text>
</comment>
<organism evidence="4 5">
    <name type="scientific">Prochlorococcus marinus str. PAC1</name>
    <dbReference type="NCBI Taxonomy" id="59924"/>
    <lineage>
        <taxon>Bacteria</taxon>
        <taxon>Bacillati</taxon>
        <taxon>Cyanobacteriota</taxon>
        <taxon>Cyanophyceae</taxon>
        <taxon>Synechococcales</taxon>
        <taxon>Prochlorococcaceae</taxon>
        <taxon>Prochlorococcus</taxon>
    </lineage>
</organism>
<dbReference type="AlphaFoldDB" id="A0A0A2C8Z5"/>
<evidence type="ECO:0000313" key="4">
    <source>
        <dbReference type="EMBL" id="KGG21039.1"/>
    </source>
</evidence>
<dbReference type="RefSeq" id="WP_036905680.1">
    <property type="nucleotide sequence ID" value="NZ_CP138967.1"/>
</dbReference>
<dbReference type="HAMAP" id="MF_01384">
    <property type="entry name" value="UreD"/>
    <property type="match status" value="1"/>
</dbReference>
<sequence length="307" mass="34842">MKSQWHGTCDLRLFKSSSSNNKDIVKTIHQAKCTAPLKIMRVFNDKKDGRCEIPILHSAGGIVGGDQLTINVNAEEDSIAICSSVAAQKVYGSRGRSKLNPQGSWANQKCFFQIKQNSDFEWMPQELIVYQGGLFEQNMTVNLDPSSSFLCVDLVRLGRTAAEEQLGSGVWRSSLEIFRDNNQGKHYEFSDRLELSGEALKSIHGLEQKPVFGSLTWITPKKIKQKDLSDLLVECRQQRAGLEGFMTCSLLENGISARYTGSSTQSARFWFYRIWSLTRILRKLSMPEYMRIWPMQENPSRDIKCPL</sequence>
<keyword evidence="3" id="KW-0996">Nickel insertion</keyword>
<reference evidence="5" key="1">
    <citation type="journal article" date="2014" name="Sci. Data">
        <title>Genomes of diverse isolates of the marine cyanobacterium Prochlorococcus.</title>
        <authorList>
            <person name="Biller S."/>
            <person name="Berube P."/>
            <person name="Thompson J."/>
            <person name="Kelly L."/>
            <person name="Roggensack S."/>
            <person name="Awad L."/>
            <person name="Roache-Johnson K."/>
            <person name="Ding H."/>
            <person name="Giovannoni S.J."/>
            <person name="Moore L.R."/>
            <person name="Chisholm S.W."/>
        </authorList>
    </citation>
    <scope>NUCLEOTIDE SEQUENCE [LARGE SCALE GENOMIC DNA]</scope>
    <source>
        <strain evidence="5">PAC1</strain>
    </source>
</reference>
<comment type="similarity">
    <text evidence="1 3">Belongs to the UreD family.</text>
</comment>
<dbReference type="Pfam" id="PF01774">
    <property type="entry name" value="UreD"/>
    <property type="match status" value="1"/>
</dbReference>
<accession>A0A0A2C8Z5</accession>
<dbReference type="PANTHER" id="PTHR33643:SF1">
    <property type="entry name" value="UREASE ACCESSORY PROTEIN D"/>
    <property type="match status" value="1"/>
</dbReference>
<dbReference type="InterPro" id="IPR002669">
    <property type="entry name" value="UreD"/>
</dbReference>
<dbReference type="PANTHER" id="PTHR33643">
    <property type="entry name" value="UREASE ACCESSORY PROTEIN D"/>
    <property type="match status" value="1"/>
</dbReference>
<gene>
    <name evidence="3" type="primary">ureD</name>
    <name evidence="4" type="ORF">EV03_0979</name>
</gene>
<comment type="caution">
    <text evidence="4">The sequence shown here is derived from an EMBL/GenBank/DDBJ whole genome shotgun (WGS) entry which is preliminary data.</text>
</comment>
<evidence type="ECO:0000256" key="2">
    <source>
        <dbReference type="ARBA" id="ARBA00023186"/>
    </source>
</evidence>
<keyword evidence="2 3" id="KW-0143">Chaperone</keyword>
<comment type="subcellular location">
    <subcellularLocation>
        <location evidence="3">Cytoplasm</location>
    </subcellularLocation>
</comment>
<dbReference type="GO" id="GO:0016151">
    <property type="term" value="F:nickel cation binding"/>
    <property type="evidence" value="ECO:0007669"/>
    <property type="project" value="UniProtKB-UniRule"/>
</dbReference>
<dbReference type="Proteomes" id="UP000030392">
    <property type="component" value="Unassembled WGS sequence"/>
</dbReference>
<dbReference type="GO" id="GO:0005737">
    <property type="term" value="C:cytoplasm"/>
    <property type="evidence" value="ECO:0007669"/>
    <property type="project" value="UniProtKB-SubCell"/>
</dbReference>
<comment type="function">
    <text evidence="3">Required for maturation of urease via the functional incorporation of the urease nickel metallocenter.</text>
</comment>
<evidence type="ECO:0000256" key="1">
    <source>
        <dbReference type="ARBA" id="ARBA00007177"/>
    </source>
</evidence>
<name>A0A0A2C8Z5_PROMR</name>
<evidence type="ECO:0000256" key="3">
    <source>
        <dbReference type="HAMAP-Rule" id="MF_01384"/>
    </source>
</evidence>
<evidence type="ECO:0000313" key="5">
    <source>
        <dbReference type="Proteomes" id="UP000030392"/>
    </source>
</evidence>
<proteinExistence type="inferred from homology"/>
<keyword evidence="3" id="KW-0963">Cytoplasm</keyword>